<dbReference type="EMBL" id="OX459957">
    <property type="protein sequence ID" value="CAI9162923.1"/>
    <property type="molecule type" value="Genomic_DNA"/>
</dbReference>
<name>A0ABN8YMX7_RANTA</name>
<sequence length="148" mass="16392">MIYMHAVEHCSDKETGEDSCVMLRVNLYNMLREKKLLNSKHILMLLRMPACSAPSVVSNSLRPHGLCIPPGSSIHGILQARILKWVAISFSRGSSRPGMEPGSPVLQADSLPSEPPGKVICVYTYIYSHTHVPDFGLREFDLQGAVNF</sequence>
<organism evidence="1 2">
    <name type="scientific">Rangifer tarandus platyrhynchus</name>
    <name type="common">Svalbard reindeer</name>
    <dbReference type="NCBI Taxonomy" id="3082113"/>
    <lineage>
        <taxon>Eukaryota</taxon>
        <taxon>Metazoa</taxon>
        <taxon>Chordata</taxon>
        <taxon>Craniata</taxon>
        <taxon>Vertebrata</taxon>
        <taxon>Euteleostomi</taxon>
        <taxon>Mammalia</taxon>
        <taxon>Eutheria</taxon>
        <taxon>Laurasiatheria</taxon>
        <taxon>Artiodactyla</taxon>
        <taxon>Ruminantia</taxon>
        <taxon>Pecora</taxon>
        <taxon>Cervidae</taxon>
        <taxon>Odocoileinae</taxon>
        <taxon>Rangifer</taxon>
    </lineage>
</organism>
<evidence type="ECO:0000313" key="1">
    <source>
        <dbReference type="EMBL" id="CAI9162923.1"/>
    </source>
</evidence>
<proteinExistence type="predicted"/>
<dbReference type="Proteomes" id="UP001176941">
    <property type="component" value="Chromosome 21"/>
</dbReference>
<reference evidence="1" key="1">
    <citation type="submission" date="2023-04" db="EMBL/GenBank/DDBJ databases">
        <authorList>
            <consortium name="ELIXIR-Norway"/>
        </authorList>
    </citation>
    <scope>NUCLEOTIDE SEQUENCE [LARGE SCALE GENOMIC DNA]</scope>
</reference>
<accession>A0ABN8YMX7</accession>
<protein>
    <submittedName>
        <fullName evidence="1">Uncharacterized protein</fullName>
    </submittedName>
</protein>
<evidence type="ECO:0000313" key="2">
    <source>
        <dbReference type="Proteomes" id="UP001176941"/>
    </source>
</evidence>
<keyword evidence="2" id="KW-1185">Reference proteome</keyword>
<gene>
    <name evidence="1" type="ORF">MRATA1EN1_LOCUS11885</name>
</gene>